<evidence type="ECO:0000256" key="2">
    <source>
        <dbReference type="ARBA" id="ARBA00022670"/>
    </source>
</evidence>
<keyword evidence="6" id="KW-1185">Reference proteome</keyword>
<accession>A0AAV0FV93</accession>
<evidence type="ECO:0000259" key="4">
    <source>
        <dbReference type="PROSITE" id="PS50600"/>
    </source>
</evidence>
<evidence type="ECO:0000313" key="6">
    <source>
        <dbReference type="Proteomes" id="UP001152523"/>
    </source>
</evidence>
<dbReference type="AlphaFoldDB" id="A0AAV0FV93"/>
<organism evidence="5 6">
    <name type="scientific">Cuscuta epithymum</name>
    <dbReference type="NCBI Taxonomy" id="186058"/>
    <lineage>
        <taxon>Eukaryota</taxon>
        <taxon>Viridiplantae</taxon>
        <taxon>Streptophyta</taxon>
        <taxon>Embryophyta</taxon>
        <taxon>Tracheophyta</taxon>
        <taxon>Spermatophyta</taxon>
        <taxon>Magnoliopsida</taxon>
        <taxon>eudicotyledons</taxon>
        <taxon>Gunneridae</taxon>
        <taxon>Pentapetalae</taxon>
        <taxon>asterids</taxon>
        <taxon>lamiids</taxon>
        <taxon>Solanales</taxon>
        <taxon>Convolvulaceae</taxon>
        <taxon>Cuscuteae</taxon>
        <taxon>Cuscuta</taxon>
        <taxon>Cuscuta subgen. Cuscuta</taxon>
    </lineage>
</organism>
<dbReference type="Pfam" id="PF02902">
    <property type="entry name" value="Peptidase_C48"/>
    <property type="match status" value="1"/>
</dbReference>
<evidence type="ECO:0000256" key="1">
    <source>
        <dbReference type="ARBA" id="ARBA00005234"/>
    </source>
</evidence>
<keyword evidence="3" id="KW-0378">Hydrolase</keyword>
<dbReference type="Proteomes" id="UP001152523">
    <property type="component" value="Unassembled WGS sequence"/>
</dbReference>
<dbReference type="PROSITE" id="PS50600">
    <property type="entry name" value="ULP_PROTEASE"/>
    <property type="match status" value="1"/>
</dbReference>
<name>A0AAV0FV93_9ASTE</name>
<evidence type="ECO:0000313" key="5">
    <source>
        <dbReference type="EMBL" id="CAH9139560.1"/>
    </source>
</evidence>
<dbReference type="PANTHER" id="PTHR33018">
    <property type="entry name" value="OS10G0338966 PROTEIN-RELATED"/>
    <property type="match status" value="1"/>
</dbReference>
<protein>
    <recommendedName>
        <fullName evidence="4">Ubiquitin-like protease family profile domain-containing protein</fullName>
    </recommendedName>
</protein>
<dbReference type="InterPro" id="IPR038765">
    <property type="entry name" value="Papain-like_cys_pep_sf"/>
</dbReference>
<keyword evidence="2" id="KW-0645">Protease</keyword>
<dbReference type="EMBL" id="CAMAPF010001017">
    <property type="protein sequence ID" value="CAH9139560.1"/>
    <property type="molecule type" value="Genomic_DNA"/>
</dbReference>
<feature type="domain" description="Ubiquitin-like protease family profile" evidence="4">
    <location>
        <begin position="1"/>
        <end position="133"/>
    </location>
</feature>
<dbReference type="InterPro" id="IPR003653">
    <property type="entry name" value="Peptidase_C48_C"/>
</dbReference>
<dbReference type="SUPFAM" id="SSF54001">
    <property type="entry name" value="Cysteine proteinases"/>
    <property type="match status" value="1"/>
</dbReference>
<dbReference type="GO" id="GO:0008234">
    <property type="term" value="F:cysteine-type peptidase activity"/>
    <property type="evidence" value="ECO:0007669"/>
    <property type="project" value="InterPro"/>
</dbReference>
<sequence length="171" mass="19219">MIDDGGEMPVQFGTSAAIHRPKRSSDEAMTRRSQYIADLLGVGLVGQITLIPYNADDHWVLIAIDIAFGLVYYLDSLGDIPPLDLQVIVDQGVKMYQASKATRLKSNWIRVVCPKQKGATECGYFVMKYIKDIISDISLLKKNFNAVKEYSENDILQVREEWIAYAATLLE</sequence>
<evidence type="ECO:0000256" key="3">
    <source>
        <dbReference type="ARBA" id="ARBA00022801"/>
    </source>
</evidence>
<proteinExistence type="inferred from homology"/>
<gene>
    <name evidence="5" type="ORF">CEPIT_LOCUS37676</name>
</gene>
<dbReference type="Gene3D" id="3.40.395.10">
    <property type="entry name" value="Adenoviral Proteinase, Chain A"/>
    <property type="match status" value="1"/>
</dbReference>
<comment type="caution">
    <text evidence="5">The sequence shown here is derived from an EMBL/GenBank/DDBJ whole genome shotgun (WGS) entry which is preliminary data.</text>
</comment>
<reference evidence="5" key="1">
    <citation type="submission" date="2022-07" db="EMBL/GenBank/DDBJ databases">
        <authorList>
            <person name="Macas J."/>
            <person name="Novak P."/>
            <person name="Neumann P."/>
        </authorList>
    </citation>
    <scope>NUCLEOTIDE SEQUENCE</scope>
</reference>
<dbReference type="PANTHER" id="PTHR33018:SF34">
    <property type="entry name" value="OS02G0472350 PROTEIN"/>
    <property type="match status" value="1"/>
</dbReference>
<dbReference type="GO" id="GO:0006508">
    <property type="term" value="P:proteolysis"/>
    <property type="evidence" value="ECO:0007669"/>
    <property type="project" value="UniProtKB-KW"/>
</dbReference>
<comment type="similarity">
    <text evidence="1">Belongs to the peptidase C48 family.</text>
</comment>